<dbReference type="GO" id="GO:0016853">
    <property type="term" value="F:isomerase activity"/>
    <property type="evidence" value="ECO:0007669"/>
    <property type="project" value="UniProtKB-KW"/>
</dbReference>
<keyword evidence="2" id="KW-1185">Reference proteome</keyword>
<accession>A0A518IRI9</accession>
<proteinExistence type="predicted"/>
<dbReference type="Gene3D" id="3.20.20.150">
    <property type="entry name" value="Divalent-metal-dependent TIM barrel enzymes"/>
    <property type="match status" value="1"/>
</dbReference>
<dbReference type="Proteomes" id="UP000316770">
    <property type="component" value="Chromosome"/>
</dbReference>
<gene>
    <name evidence="1" type="ORF">Mal33_16880</name>
</gene>
<dbReference type="NCBIfam" id="NF035939">
    <property type="entry name" value="TIM_EboE"/>
    <property type="match status" value="1"/>
</dbReference>
<reference evidence="1 2" key="1">
    <citation type="submission" date="2019-02" db="EMBL/GenBank/DDBJ databases">
        <title>Deep-cultivation of Planctomycetes and their phenomic and genomic characterization uncovers novel biology.</title>
        <authorList>
            <person name="Wiegand S."/>
            <person name="Jogler M."/>
            <person name="Boedeker C."/>
            <person name="Pinto D."/>
            <person name="Vollmers J."/>
            <person name="Rivas-Marin E."/>
            <person name="Kohn T."/>
            <person name="Peeters S.H."/>
            <person name="Heuer A."/>
            <person name="Rast P."/>
            <person name="Oberbeckmann S."/>
            <person name="Bunk B."/>
            <person name="Jeske O."/>
            <person name="Meyerdierks A."/>
            <person name="Storesund J.E."/>
            <person name="Kallscheuer N."/>
            <person name="Luecker S."/>
            <person name="Lage O.M."/>
            <person name="Pohl T."/>
            <person name="Merkel B.J."/>
            <person name="Hornburger P."/>
            <person name="Mueller R.-W."/>
            <person name="Bruemmer F."/>
            <person name="Labrenz M."/>
            <person name="Spormann A.M."/>
            <person name="Op den Camp H."/>
            <person name="Overmann J."/>
            <person name="Amann R."/>
            <person name="Jetten M.S.M."/>
            <person name="Mascher T."/>
            <person name="Medema M.H."/>
            <person name="Devos D.P."/>
            <person name="Kaster A.-K."/>
            <person name="Ovreas L."/>
            <person name="Rohde M."/>
            <person name="Galperin M.Y."/>
            <person name="Jogler C."/>
        </authorList>
    </citation>
    <scope>NUCLEOTIDE SEQUENCE [LARGE SCALE GENOMIC DNA]</scope>
    <source>
        <strain evidence="1 2">Mal33</strain>
    </source>
</reference>
<dbReference type="SUPFAM" id="SSF51658">
    <property type="entry name" value="Xylose isomerase-like"/>
    <property type="match status" value="1"/>
</dbReference>
<name>A0A518IRI9_9BACT</name>
<evidence type="ECO:0000313" key="1">
    <source>
        <dbReference type="EMBL" id="QDV55709.1"/>
    </source>
</evidence>
<keyword evidence="1" id="KW-0413">Isomerase</keyword>
<sequence length="390" mass="43153">MKWSCGVTSQWMTGYCTNVHAGTDIAQIRNNLDQVAVAVREKLGASSMGVGLWIPAEAASELAAPNASAEFASWLADRHLIPFTINGFPYGNFHQPVVKHRVYLPTWWETARRDYTLQLVEILHQILPAGQSGSISTLPLGWGEPQPSGEQMQQAAANLKQVAERLAQIEQESGRRIVIAIEPEPGCAIDTTDDMIKFFDEYLPGANLRRYLTVCHDICHAAVMCEDQSVVLRRYADAGIGIGKVQVSSAIEVPWHAMQPDAQRAAIDQLAGFAEDRYLHQTMVVSKTGQQRLVEDLPELLASSDPTQDHSWRIHFHVPIYLDRFGQLNATQPAVVECIGALSATEGLDFSGHMEAETYAWGVLPSELKVDNLADGIAEEMRWLQLQIGR</sequence>
<evidence type="ECO:0000313" key="2">
    <source>
        <dbReference type="Proteomes" id="UP000316770"/>
    </source>
</evidence>
<dbReference type="AlphaFoldDB" id="A0A518IRI9"/>
<dbReference type="RefSeq" id="WP_145283617.1">
    <property type="nucleotide sequence ID" value="NZ_CP036318.1"/>
</dbReference>
<dbReference type="InterPro" id="IPR036237">
    <property type="entry name" value="Xyl_isomerase-like_sf"/>
</dbReference>
<protein>
    <submittedName>
        <fullName evidence="1">Xylose isomerase-like TIM barrel</fullName>
    </submittedName>
</protein>
<organism evidence="1 2">
    <name type="scientific">Rosistilla oblonga</name>
    <dbReference type="NCBI Taxonomy" id="2527990"/>
    <lineage>
        <taxon>Bacteria</taxon>
        <taxon>Pseudomonadati</taxon>
        <taxon>Planctomycetota</taxon>
        <taxon>Planctomycetia</taxon>
        <taxon>Pirellulales</taxon>
        <taxon>Pirellulaceae</taxon>
        <taxon>Rosistilla</taxon>
    </lineage>
</organism>
<dbReference type="EMBL" id="CP036318">
    <property type="protein sequence ID" value="QDV55709.1"/>
    <property type="molecule type" value="Genomic_DNA"/>
</dbReference>